<dbReference type="SUPFAM" id="SSF55874">
    <property type="entry name" value="ATPase domain of HSP90 chaperone/DNA topoisomerase II/histidine kinase"/>
    <property type="match status" value="1"/>
</dbReference>
<keyword evidence="1" id="KW-0418">Kinase</keyword>
<protein>
    <submittedName>
        <fullName evidence="3">ATP-binding protein</fullName>
    </submittedName>
</protein>
<evidence type="ECO:0000313" key="3">
    <source>
        <dbReference type="EMBL" id="NMH76692.1"/>
    </source>
</evidence>
<dbReference type="InterPro" id="IPR003594">
    <property type="entry name" value="HATPase_dom"/>
</dbReference>
<dbReference type="Pfam" id="PF13581">
    <property type="entry name" value="HATPase_c_2"/>
    <property type="match status" value="1"/>
</dbReference>
<organism evidence="3 4">
    <name type="scientific">Pseudonocardia xinjiangensis</name>
    <dbReference type="NCBI Taxonomy" id="75289"/>
    <lineage>
        <taxon>Bacteria</taxon>
        <taxon>Bacillati</taxon>
        <taxon>Actinomycetota</taxon>
        <taxon>Actinomycetes</taxon>
        <taxon>Pseudonocardiales</taxon>
        <taxon>Pseudonocardiaceae</taxon>
        <taxon>Pseudonocardia</taxon>
    </lineage>
</organism>
<accession>A0ABX1R8J9</accession>
<sequence>MPRRHGLDLAAPGTTVCVVDDGAITYLGGQRSDRRLRLRHHARATELSVIRRRISAWAGGNRLPAHTVVDLQLAVGEAVANGVEHAYGADASRPDADAGATVEVELELDGSPSRPVVAVTVTDHGRWRPVPVDPGHRGRGLALIRELSRRMQVSMSGQGTRVCFEIPLDRLQHSATG</sequence>
<proteinExistence type="predicted"/>
<dbReference type="Proteomes" id="UP001296706">
    <property type="component" value="Unassembled WGS sequence"/>
</dbReference>
<dbReference type="PANTHER" id="PTHR35526:SF3">
    <property type="entry name" value="ANTI-SIGMA-F FACTOR RSBW"/>
    <property type="match status" value="1"/>
</dbReference>
<evidence type="ECO:0000256" key="1">
    <source>
        <dbReference type="ARBA" id="ARBA00022527"/>
    </source>
</evidence>
<dbReference type="EMBL" id="JAAXKY010000012">
    <property type="protein sequence ID" value="NMH76692.1"/>
    <property type="molecule type" value="Genomic_DNA"/>
</dbReference>
<dbReference type="PANTHER" id="PTHR35526">
    <property type="entry name" value="ANTI-SIGMA-F FACTOR RSBW-RELATED"/>
    <property type="match status" value="1"/>
</dbReference>
<reference evidence="3 4" key="1">
    <citation type="submission" date="2020-04" db="EMBL/GenBank/DDBJ databases">
        <authorList>
            <person name="Klaysubun C."/>
            <person name="Duangmal K."/>
            <person name="Lipun K."/>
        </authorList>
    </citation>
    <scope>NUCLEOTIDE SEQUENCE [LARGE SCALE GENOMIC DNA]</scope>
    <source>
        <strain evidence="3 4">JCM 11839</strain>
    </source>
</reference>
<keyword evidence="3" id="KW-0547">Nucleotide-binding</keyword>
<comment type="caution">
    <text evidence="3">The sequence shown here is derived from an EMBL/GenBank/DDBJ whole genome shotgun (WGS) entry which is preliminary data.</text>
</comment>
<dbReference type="CDD" id="cd16936">
    <property type="entry name" value="HATPase_RsbW-like"/>
    <property type="match status" value="1"/>
</dbReference>
<keyword evidence="1" id="KW-0723">Serine/threonine-protein kinase</keyword>
<evidence type="ECO:0000259" key="2">
    <source>
        <dbReference type="SMART" id="SM00387"/>
    </source>
</evidence>
<dbReference type="GO" id="GO:0005524">
    <property type="term" value="F:ATP binding"/>
    <property type="evidence" value="ECO:0007669"/>
    <property type="project" value="UniProtKB-KW"/>
</dbReference>
<keyword evidence="1" id="KW-0808">Transferase</keyword>
<feature type="domain" description="Histidine kinase/HSP90-like ATPase" evidence="2">
    <location>
        <begin position="66"/>
        <end position="170"/>
    </location>
</feature>
<dbReference type="SMART" id="SM00387">
    <property type="entry name" value="HATPase_c"/>
    <property type="match status" value="1"/>
</dbReference>
<dbReference type="InterPro" id="IPR050267">
    <property type="entry name" value="Anti-sigma-factor_SerPK"/>
</dbReference>
<dbReference type="InterPro" id="IPR036890">
    <property type="entry name" value="HATPase_C_sf"/>
</dbReference>
<keyword evidence="3" id="KW-0067">ATP-binding</keyword>
<dbReference type="Gene3D" id="3.30.565.10">
    <property type="entry name" value="Histidine kinase-like ATPase, C-terminal domain"/>
    <property type="match status" value="1"/>
</dbReference>
<gene>
    <name evidence="3" type="ORF">HF577_06205</name>
</gene>
<name>A0ABX1R8J9_9PSEU</name>
<evidence type="ECO:0000313" key="4">
    <source>
        <dbReference type="Proteomes" id="UP001296706"/>
    </source>
</evidence>
<keyword evidence="4" id="KW-1185">Reference proteome</keyword>